<name>A0A1I5WBE0_9PSEU</name>
<evidence type="ECO:0000256" key="5">
    <source>
        <dbReference type="SAM" id="MobiDB-lite"/>
    </source>
</evidence>
<protein>
    <submittedName>
        <fullName evidence="8">Uncharacterized membrane protein YckC, RDD family</fullName>
    </submittedName>
</protein>
<dbReference type="STRING" id="587909.SAMN05421810_10525"/>
<feature type="transmembrane region" description="Helical" evidence="6">
    <location>
        <begin position="116"/>
        <end position="139"/>
    </location>
</feature>
<evidence type="ECO:0000259" key="7">
    <source>
        <dbReference type="Pfam" id="PF06271"/>
    </source>
</evidence>
<dbReference type="Proteomes" id="UP000198727">
    <property type="component" value="Unassembled WGS sequence"/>
</dbReference>
<sequence length="309" mass="32720">MQADRADPDLITGDAVVLDLRAAKLASRGLAFGLDVLVQAAALLILLLALSSLADLDEALLSAVMLTSVVLVLVGYPVVFETLSRGRSLGKLAMGLRVVRDDGGPIRFRHALTRGLAGVFVDFWLLGLFGAVALVVSLVSPKGKRVGDYLAGTLVVRERAPRSTAPELTMPPPLAHWAARLDLTNLPDHLALGARQYIARYPELRPAAREQLGRDLAEQVAGHIGAPLPPSVPPWAYLAAVLAERRAREHARLAGHHPASPAAPVPPPGSPTEPPTPPTGQRVEPPTPPTGQRRPDGEPPADRPFAPPS</sequence>
<accession>A0A1I5WBE0</accession>
<dbReference type="GO" id="GO:0016020">
    <property type="term" value="C:membrane"/>
    <property type="evidence" value="ECO:0007669"/>
    <property type="project" value="UniProtKB-SubCell"/>
</dbReference>
<evidence type="ECO:0000313" key="9">
    <source>
        <dbReference type="Proteomes" id="UP000198727"/>
    </source>
</evidence>
<dbReference type="EMBL" id="FOWW01000005">
    <property type="protein sequence ID" value="SFQ16999.1"/>
    <property type="molecule type" value="Genomic_DNA"/>
</dbReference>
<evidence type="ECO:0000256" key="3">
    <source>
        <dbReference type="ARBA" id="ARBA00022989"/>
    </source>
</evidence>
<evidence type="ECO:0000256" key="4">
    <source>
        <dbReference type="ARBA" id="ARBA00023136"/>
    </source>
</evidence>
<keyword evidence="9" id="KW-1185">Reference proteome</keyword>
<feature type="transmembrane region" description="Helical" evidence="6">
    <location>
        <begin position="59"/>
        <end position="79"/>
    </location>
</feature>
<dbReference type="PANTHER" id="PTHR38480:SF1">
    <property type="entry name" value="SLR0254 PROTEIN"/>
    <property type="match status" value="1"/>
</dbReference>
<organism evidence="8 9">
    <name type="scientific">Amycolatopsis arida</name>
    <dbReference type="NCBI Taxonomy" id="587909"/>
    <lineage>
        <taxon>Bacteria</taxon>
        <taxon>Bacillati</taxon>
        <taxon>Actinomycetota</taxon>
        <taxon>Actinomycetes</taxon>
        <taxon>Pseudonocardiales</taxon>
        <taxon>Pseudonocardiaceae</taxon>
        <taxon>Amycolatopsis</taxon>
    </lineage>
</organism>
<keyword evidence="3 6" id="KW-1133">Transmembrane helix</keyword>
<dbReference type="InterPro" id="IPR010432">
    <property type="entry name" value="RDD"/>
</dbReference>
<reference evidence="9" key="1">
    <citation type="submission" date="2016-10" db="EMBL/GenBank/DDBJ databases">
        <authorList>
            <person name="Varghese N."/>
            <person name="Submissions S."/>
        </authorList>
    </citation>
    <scope>NUCLEOTIDE SEQUENCE [LARGE SCALE GENOMIC DNA]</scope>
    <source>
        <strain evidence="9">CGMCC 4.5579</strain>
    </source>
</reference>
<feature type="compositionally biased region" description="Pro residues" evidence="5">
    <location>
        <begin position="261"/>
        <end position="278"/>
    </location>
</feature>
<evidence type="ECO:0000256" key="6">
    <source>
        <dbReference type="SAM" id="Phobius"/>
    </source>
</evidence>
<proteinExistence type="predicted"/>
<dbReference type="AlphaFoldDB" id="A0A1I5WBE0"/>
<dbReference type="PANTHER" id="PTHR38480">
    <property type="entry name" value="SLR0254 PROTEIN"/>
    <property type="match status" value="1"/>
</dbReference>
<dbReference type="Pfam" id="PF06271">
    <property type="entry name" value="RDD"/>
    <property type="match status" value="1"/>
</dbReference>
<comment type="subcellular location">
    <subcellularLocation>
        <location evidence="1">Membrane</location>
        <topology evidence="1">Multi-pass membrane protein</topology>
    </subcellularLocation>
</comment>
<keyword evidence="2 6" id="KW-0812">Transmembrane</keyword>
<gene>
    <name evidence="8" type="ORF">SAMN05421810_10525</name>
</gene>
<evidence type="ECO:0000256" key="1">
    <source>
        <dbReference type="ARBA" id="ARBA00004141"/>
    </source>
</evidence>
<evidence type="ECO:0000313" key="8">
    <source>
        <dbReference type="EMBL" id="SFQ16999.1"/>
    </source>
</evidence>
<feature type="region of interest" description="Disordered" evidence="5">
    <location>
        <begin position="249"/>
        <end position="309"/>
    </location>
</feature>
<evidence type="ECO:0000256" key="2">
    <source>
        <dbReference type="ARBA" id="ARBA00022692"/>
    </source>
</evidence>
<feature type="domain" description="RDD" evidence="7">
    <location>
        <begin position="23"/>
        <end position="152"/>
    </location>
</feature>
<feature type="transmembrane region" description="Helical" evidence="6">
    <location>
        <begin position="30"/>
        <end position="53"/>
    </location>
</feature>
<dbReference type="OrthoDB" id="9787732at2"/>
<dbReference type="RefSeq" id="WP_092530936.1">
    <property type="nucleotide sequence ID" value="NZ_FOWW01000005.1"/>
</dbReference>
<keyword evidence="4 6" id="KW-0472">Membrane</keyword>